<dbReference type="InterPro" id="IPR022300">
    <property type="entry name" value="PPK2-rel_1"/>
</dbReference>
<keyword evidence="2" id="KW-0808">Transferase</keyword>
<evidence type="ECO:0000256" key="1">
    <source>
        <dbReference type="ARBA" id="ARBA00009924"/>
    </source>
</evidence>
<protein>
    <submittedName>
        <fullName evidence="5">Polyphosphate kinase 2 family protein</fullName>
    </submittedName>
</protein>
<gene>
    <name evidence="5" type="ORF">JKG61_02840</name>
</gene>
<name>A0ABS1QZ26_9SPHI</name>
<reference evidence="5 6" key="1">
    <citation type="submission" date="2021-01" db="EMBL/GenBank/DDBJ databases">
        <title>C459-1 draft genome sequence.</title>
        <authorList>
            <person name="Zhang X.-F."/>
        </authorList>
    </citation>
    <scope>NUCLEOTIDE SEQUENCE [LARGE SCALE GENOMIC DNA]</scope>
    <source>
        <strain evidence="6">C459-1</strain>
    </source>
</reference>
<evidence type="ECO:0000256" key="2">
    <source>
        <dbReference type="ARBA" id="ARBA00022679"/>
    </source>
</evidence>
<dbReference type="PANTHER" id="PTHR34383:SF3">
    <property type="entry name" value="POLYPHOSPHATE:AMP PHOSPHOTRANSFERASE"/>
    <property type="match status" value="1"/>
</dbReference>
<evidence type="ECO:0000313" key="5">
    <source>
        <dbReference type="EMBL" id="MBL1407683.1"/>
    </source>
</evidence>
<comment type="caution">
    <text evidence="5">The sequence shown here is derived from an EMBL/GenBank/DDBJ whole genome shotgun (WGS) entry which is preliminary data.</text>
</comment>
<dbReference type="InterPro" id="IPR022488">
    <property type="entry name" value="PPK2-related"/>
</dbReference>
<keyword evidence="3 5" id="KW-0418">Kinase</keyword>
<dbReference type="Pfam" id="PF03976">
    <property type="entry name" value="PPK2"/>
    <property type="match status" value="1"/>
</dbReference>
<dbReference type="Gene3D" id="3.40.50.300">
    <property type="entry name" value="P-loop containing nucleotide triphosphate hydrolases"/>
    <property type="match status" value="1"/>
</dbReference>
<dbReference type="InterPro" id="IPR016898">
    <property type="entry name" value="Polyphosphate_phosphotransfera"/>
</dbReference>
<organism evidence="5 6">
    <name type="scientific">Sphingobacterium faecale</name>
    <dbReference type="NCBI Taxonomy" id="2803775"/>
    <lineage>
        <taxon>Bacteria</taxon>
        <taxon>Pseudomonadati</taxon>
        <taxon>Bacteroidota</taxon>
        <taxon>Sphingobacteriia</taxon>
        <taxon>Sphingobacteriales</taxon>
        <taxon>Sphingobacteriaceae</taxon>
        <taxon>Sphingobacterium</taxon>
    </lineage>
</organism>
<dbReference type="RefSeq" id="WP_202101469.1">
    <property type="nucleotide sequence ID" value="NZ_JAERTY010000001.1"/>
</dbReference>
<dbReference type="InterPro" id="IPR027417">
    <property type="entry name" value="P-loop_NTPase"/>
</dbReference>
<evidence type="ECO:0000256" key="3">
    <source>
        <dbReference type="ARBA" id="ARBA00022777"/>
    </source>
</evidence>
<dbReference type="PIRSF" id="PIRSF028756">
    <property type="entry name" value="PPK2_prd"/>
    <property type="match status" value="1"/>
</dbReference>
<keyword evidence="6" id="KW-1185">Reference proteome</keyword>
<dbReference type="Proteomes" id="UP000625283">
    <property type="component" value="Unassembled WGS sequence"/>
</dbReference>
<proteinExistence type="inferred from homology"/>
<accession>A0ABS1QZ26</accession>
<sequence>MSKFQKQLRANSKSKLKDFPTQIDKISPEEAKKELKQVRKAIANIQEVMYAHNKYSVLICLQGMDTAGKDSLIREVFKDFNARGVVVQSYKTPSFRELQHDYLWRHYIALPERGKFAVFNRTHYENVLVTRVHPEYILQENIPQITHVKEIPKDFWKNRYQQINNFEHHVSQNGTIILKFYLHLSKGEQKSRLLRRLDKEDHNWKFSPGDLKERKRWNEYMVYYEEAIQHTSKPDAPWYIIPADNKEICRYLVAQVILEELKKRKDIKYPDLPADIEKHIACYRKELENEK</sequence>
<evidence type="ECO:0000259" key="4">
    <source>
        <dbReference type="Pfam" id="PF03976"/>
    </source>
</evidence>
<dbReference type="EMBL" id="JAERTY010000001">
    <property type="protein sequence ID" value="MBL1407683.1"/>
    <property type="molecule type" value="Genomic_DNA"/>
</dbReference>
<dbReference type="PANTHER" id="PTHR34383">
    <property type="entry name" value="POLYPHOSPHATE:AMP PHOSPHOTRANSFERASE-RELATED"/>
    <property type="match status" value="1"/>
</dbReference>
<comment type="similarity">
    <text evidence="1">Belongs to the polyphosphate kinase 2 (PPK2) family. Class I subfamily.</text>
</comment>
<dbReference type="SUPFAM" id="SSF52540">
    <property type="entry name" value="P-loop containing nucleoside triphosphate hydrolases"/>
    <property type="match status" value="1"/>
</dbReference>
<dbReference type="NCBIfam" id="TIGR03709">
    <property type="entry name" value="PPK2_rel_1"/>
    <property type="match status" value="1"/>
</dbReference>
<feature type="domain" description="Polyphosphate kinase-2-related" evidence="4">
    <location>
        <begin position="26"/>
        <end position="265"/>
    </location>
</feature>
<dbReference type="GO" id="GO:0016301">
    <property type="term" value="F:kinase activity"/>
    <property type="evidence" value="ECO:0007669"/>
    <property type="project" value="UniProtKB-KW"/>
</dbReference>
<evidence type="ECO:0000313" key="6">
    <source>
        <dbReference type="Proteomes" id="UP000625283"/>
    </source>
</evidence>